<dbReference type="Pfam" id="PF02629">
    <property type="entry name" value="CoA_binding"/>
    <property type="match status" value="1"/>
</dbReference>
<dbReference type="Gene3D" id="3.40.50.720">
    <property type="entry name" value="NAD(P)-binding Rossmann-like Domain"/>
    <property type="match status" value="1"/>
</dbReference>
<gene>
    <name evidence="7" type="primary">rex</name>
    <name evidence="10" type="ORF">GCM10022236_08930</name>
</gene>
<organism evidence="10 11">
    <name type="scientific">Microlunatus ginsengisoli</name>
    <dbReference type="NCBI Taxonomy" id="363863"/>
    <lineage>
        <taxon>Bacteria</taxon>
        <taxon>Bacillati</taxon>
        <taxon>Actinomycetota</taxon>
        <taxon>Actinomycetes</taxon>
        <taxon>Propionibacteriales</taxon>
        <taxon>Propionibacteriaceae</taxon>
        <taxon>Microlunatus</taxon>
    </lineage>
</organism>
<feature type="DNA-binding region" description="H-T-H motif" evidence="7">
    <location>
        <begin position="49"/>
        <end position="88"/>
    </location>
</feature>
<comment type="subcellular location">
    <subcellularLocation>
        <location evidence="7">Cytoplasm</location>
    </subcellularLocation>
</comment>
<dbReference type="NCBIfam" id="NF003992">
    <property type="entry name" value="PRK05472.2-1"/>
    <property type="match status" value="1"/>
</dbReference>
<keyword evidence="1 7" id="KW-0963">Cytoplasm</keyword>
<dbReference type="HAMAP" id="MF_01131">
    <property type="entry name" value="Rex"/>
    <property type="match status" value="1"/>
</dbReference>
<dbReference type="NCBIfam" id="NF003994">
    <property type="entry name" value="PRK05472.2-3"/>
    <property type="match status" value="1"/>
</dbReference>
<keyword evidence="4 7" id="KW-0520">NAD</keyword>
<dbReference type="InterPro" id="IPR022876">
    <property type="entry name" value="Tscrpt_rep_Rex"/>
</dbReference>
<evidence type="ECO:0000256" key="5">
    <source>
        <dbReference type="ARBA" id="ARBA00023125"/>
    </source>
</evidence>
<evidence type="ECO:0000259" key="9">
    <source>
        <dbReference type="SMART" id="SM00881"/>
    </source>
</evidence>
<sequence>MASQTRAGTLPGSGVAAAVLPAAPLGSPPAASPAAAKGIPAATVARLPVYLRALAGVAARGVDTISSGALAEAAGVSSAQLRKDLSYLGSYGTRGVGYDVEYLRFQIGREVGSAHDWPVIIVGLGNLGTALANYSGFSSRGFRVVALVDSAPELVGRQIHGLTIGDIADLERLVADSGAAIAVIATPAEAAQAVADRLVECGITSILNFAPVVLTVDGAVTVRKVDLGQELQILAYHEQRKADEPAAGRIGIGPAGPRRIDREPASNRRIVS</sequence>
<dbReference type="PANTHER" id="PTHR35786:SF1">
    <property type="entry name" value="REDOX-SENSING TRANSCRIPTIONAL REPRESSOR REX 1"/>
    <property type="match status" value="1"/>
</dbReference>
<evidence type="ECO:0000256" key="8">
    <source>
        <dbReference type="SAM" id="MobiDB-lite"/>
    </source>
</evidence>
<keyword evidence="11" id="KW-1185">Reference proteome</keyword>
<feature type="domain" description="CoA-binding" evidence="9">
    <location>
        <begin position="112"/>
        <end position="213"/>
    </location>
</feature>
<dbReference type="Gene3D" id="1.10.10.10">
    <property type="entry name" value="Winged helix-like DNA-binding domain superfamily/Winged helix DNA-binding domain"/>
    <property type="match status" value="1"/>
</dbReference>
<dbReference type="EMBL" id="BAABAB010000006">
    <property type="protein sequence ID" value="GAA3609496.1"/>
    <property type="molecule type" value="Genomic_DNA"/>
</dbReference>
<evidence type="ECO:0000313" key="10">
    <source>
        <dbReference type="EMBL" id="GAA3609496.1"/>
    </source>
</evidence>
<dbReference type="InterPro" id="IPR003781">
    <property type="entry name" value="CoA-bd"/>
</dbReference>
<evidence type="ECO:0000256" key="6">
    <source>
        <dbReference type="ARBA" id="ARBA00023163"/>
    </source>
</evidence>
<evidence type="ECO:0000313" key="11">
    <source>
        <dbReference type="Proteomes" id="UP001501490"/>
    </source>
</evidence>
<accession>A0ABP6ZI75</accession>
<dbReference type="InterPro" id="IPR036390">
    <property type="entry name" value="WH_DNA-bd_sf"/>
</dbReference>
<dbReference type="InterPro" id="IPR036388">
    <property type="entry name" value="WH-like_DNA-bd_sf"/>
</dbReference>
<evidence type="ECO:0000256" key="4">
    <source>
        <dbReference type="ARBA" id="ARBA00023027"/>
    </source>
</evidence>
<dbReference type="NCBIfam" id="NF003995">
    <property type="entry name" value="PRK05472.2-4"/>
    <property type="match status" value="1"/>
</dbReference>
<keyword evidence="5 7" id="KW-0238">DNA-binding</keyword>
<dbReference type="InterPro" id="IPR009718">
    <property type="entry name" value="Rex_DNA-bd_C_dom"/>
</dbReference>
<reference evidence="11" key="1">
    <citation type="journal article" date="2019" name="Int. J. Syst. Evol. Microbiol.">
        <title>The Global Catalogue of Microorganisms (GCM) 10K type strain sequencing project: providing services to taxonomists for standard genome sequencing and annotation.</title>
        <authorList>
            <consortium name="The Broad Institute Genomics Platform"/>
            <consortium name="The Broad Institute Genome Sequencing Center for Infectious Disease"/>
            <person name="Wu L."/>
            <person name="Ma J."/>
        </authorList>
    </citation>
    <scope>NUCLEOTIDE SEQUENCE [LARGE SCALE GENOMIC DNA]</scope>
    <source>
        <strain evidence="11">JCM 16929</strain>
    </source>
</reference>
<dbReference type="SUPFAM" id="SSF51735">
    <property type="entry name" value="NAD(P)-binding Rossmann-fold domains"/>
    <property type="match status" value="1"/>
</dbReference>
<evidence type="ECO:0000256" key="7">
    <source>
        <dbReference type="HAMAP-Rule" id="MF_01131"/>
    </source>
</evidence>
<dbReference type="Proteomes" id="UP001501490">
    <property type="component" value="Unassembled WGS sequence"/>
</dbReference>
<feature type="region of interest" description="Disordered" evidence="8">
    <location>
        <begin position="246"/>
        <end position="272"/>
    </location>
</feature>
<dbReference type="SUPFAM" id="SSF46785">
    <property type="entry name" value="Winged helix' DNA-binding domain"/>
    <property type="match status" value="1"/>
</dbReference>
<evidence type="ECO:0000256" key="1">
    <source>
        <dbReference type="ARBA" id="ARBA00022490"/>
    </source>
</evidence>
<comment type="function">
    <text evidence="7">Modulates transcription in response to changes in cellular NADH/NAD(+) redox state.</text>
</comment>
<protein>
    <recommendedName>
        <fullName evidence="7">Redox-sensing transcriptional repressor Rex</fullName>
    </recommendedName>
</protein>
<proteinExistence type="inferred from homology"/>
<comment type="caution">
    <text evidence="10">The sequence shown here is derived from an EMBL/GenBank/DDBJ whole genome shotgun (WGS) entry which is preliminary data.</text>
</comment>
<evidence type="ECO:0000256" key="3">
    <source>
        <dbReference type="ARBA" id="ARBA00023015"/>
    </source>
</evidence>
<evidence type="ECO:0000256" key="2">
    <source>
        <dbReference type="ARBA" id="ARBA00022491"/>
    </source>
</evidence>
<dbReference type="Pfam" id="PF06971">
    <property type="entry name" value="Put_DNA-bind_N"/>
    <property type="match status" value="1"/>
</dbReference>
<name>A0ABP6ZI75_9ACTN</name>
<dbReference type="InterPro" id="IPR036291">
    <property type="entry name" value="NAD(P)-bd_dom_sf"/>
</dbReference>
<keyword evidence="6 7" id="KW-0804">Transcription</keyword>
<comment type="similarity">
    <text evidence="7">Belongs to the transcriptional regulatory Rex family.</text>
</comment>
<keyword evidence="3 7" id="KW-0805">Transcription regulation</keyword>
<dbReference type="InterPro" id="IPR058236">
    <property type="entry name" value="Rex_actinobacterial-type"/>
</dbReference>
<dbReference type="SMART" id="SM00881">
    <property type="entry name" value="CoA_binding"/>
    <property type="match status" value="1"/>
</dbReference>
<feature type="binding site" evidence="7">
    <location>
        <begin position="123"/>
        <end position="128"/>
    </location>
    <ligand>
        <name>NAD(+)</name>
        <dbReference type="ChEBI" id="CHEBI:57540"/>
    </ligand>
</feature>
<dbReference type="PANTHER" id="PTHR35786">
    <property type="entry name" value="REDOX-SENSING TRANSCRIPTIONAL REPRESSOR REX"/>
    <property type="match status" value="1"/>
</dbReference>
<dbReference type="NCBIfam" id="NF003996">
    <property type="entry name" value="PRK05472.2-5"/>
    <property type="match status" value="1"/>
</dbReference>
<dbReference type="NCBIfam" id="NF003993">
    <property type="entry name" value="PRK05472.2-2"/>
    <property type="match status" value="1"/>
</dbReference>
<keyword evidence="2 7" id="KW-0678">Repressor</keyword>
<comment type="subunit">
    <text evidence="7">Homodimer.</text>
</comment>